<dbReference type="GO" id="GO:0042254">
    <property type="term" value="P:ribosome biogenesis"/>
    <property type="evidence" value="ECO:0000318"/>
    <property type="project" value="GO_Central"/>
</dbReference>
<dbReference type="InParanoid" id="F6SIX8"/>
<dbReference type="Gene3D" id="2.130.10.10">
    <property type="entry name" value="YVTN repeat-like/Quinoprotein amine dehydrogenase"/>
    <property type="match status" value="1"/>
</dbReference>
<reference evidence="9" key="2">
    <citation type="journal article" date="2008" name="Genome Biol.">
        <title>Improved genome assembly and evidence-based global gene model set for the chordate Ciona intestinalis: new insight into intron and operon populations.</title>
        <authorList>
            <person name="Satou Y."/>
            <person name="Mineta K."/>
            <person name="Ogasawara M."/>
            <person name="Sasakura Y."/>
            <person name="Shoguchi E."/>
            <person name="Ueno K."/>
            <person name="Yamada L."/>
            <person name="Matsumoto J."/>
            <person name="Wasserscheid J."/>
            <person name="Dewar K."/>
            <person name="Wiley G.B."/>
            <person name="Macmil S.L."/>
            <person name="Roe B.A."/>
            <person name="Zeller R.W."/>
            <person name="Hastings K.E."/>
            <person name="Lemaire P."/>
            <person name="Lindquist E."/>
            <person name="Endo T."/>
            <person name="Hotta K."/>
            <person name="Inaba K."/>
        </authorList>
    </citation>
    <scope>NUCLEOTIDE SEQUENCE [LARGE SCALE GENOMIC DNA]</scope>
    <source>
        <strain evidence="9">wild type</strain>
    </source>
</reference>
<dbReference type="Ensembl" id="ENSCINT00000003797.3">
    <property type="protein sequence ID" value="ENSCINP00000003797.3"/>
    <property type="gene ID" value="ENSCING00000001888.3"/>
</dbReference>
<accession>F6SIX8</accession>
<dbReference type="GO" id="GO:0005730">
    <property type="term" value="C:nucleolus"/>
    <property type="evidence" value="ECO:0000318"/>
    <property type="project" value="GO_Central"/>
</dbReference>
<dbReference type="HOGENOM" id="CLU_025272_1_1_1"/>
<evidence type="ECO:0000256" key="1">
    <source>
        <dbReference type="ARBA" id="ARBA00004123"/>
    </source>
</evidence>
<evidence type="ECO:0000256" key="5">
    <source>
        <dbReference type="ARBA" id="ARBA00040876"/>
    </source>
</evidence>
<dbReference type="Pfam" id="PF00400">
    <property type="entry name" value="WD40"/>
    <property type="match status" value="3"/>
</dbReference>
<dbReference type="AlphaFoldDB" id="F6SIX8"/>
<keyword evidence="4" id="KW-0539">Nucleus</keyword>
<keyword evidence="3" id="KW-0677">Repeat</keyword>
<dbReference type="EMBL" id="EAAA01000170">
    <property type="status" value="NOT_ANNOTATED_CDS"/>
    <property type="molecule type" value="Genomic_DNA"/>
</dbReference>
<sequence length="429" mass="47559">EDVESSSDSELSDSEDSNSKTKVYLPGQTLKEGERLVADQSAYVLYHQAQTGSPCLSFDILRDDYGDSRDEYPLTANIVAGTQAQSGKSNHVIVMKMSNLNKNNKAPGDESDEDSDDEESEIKPMLETAMVLHHGGVNRIRCTKVKNRNLAATWSERASVHIWDLTRLIGAVSEPSSAAGFIAEQKKHPILPAFTFAGHMDEGFALDWSPSGNGQLLTGDCKSNIHLWKPQEDGTWHVDQRPFAAHSASVEEVQWSPNEKSVFASCSVDKTIRIWDTRASPLKACMLTTKAHDADVNVMNWNKNDPFIVSGGDDGVIKVWDLRQFNKGKAIASFKHHTSPITSVEWHPTDKSIFAACGGDDQLTQWDLAVELDEISNEKNDNLKDVPPQLLFIHQGQKDIKELHWHPQIPGLIISTALDGFNVFRTISV</sequence>
<reference evidence="9" key="3">
    <citation type="submission" date="2025-08" db="UniProtKB">
        <authorList>
            <consortium name="Ensembl"/>
        </authorList>
    </citation>
    <scope>IDENTIFICATION</scope>
</reference>
<dbReference type="InterPro" id="IPR015943">
    <property type="entry name" value="WD40/YVTN_repeat-like_dom_sf"/>
</dbReference>
<feature type="compositionally biased region" description="Acidic residues" evidence="7">
    <location>
        <begin position="109"/>
        <end position="120"/>
    </location>
</feature>
<name>F6SIX8_CIOIN</name>
<protein>
    <recommendedName>
        <fullName evidence="5">Glutamate-rich WD repeat-containing protein 1</fullName>
    </recommendedName>
</protein>
<dbReference type="PROSITE" id="PS50082">
    <property type="entry name" value="WD_REPEATS_2"/>
    <property type="match status" value="3"/>
</dbReference>
<reference evidence="9" key="4">
    <citation type="submission" date="2025-09" db="UniProtKB">
        <authorList>
            <consortium name="Ensembl"/>
        </authorList>
    </citation>
    <scope>IDENTIFICATION</scope>
</reference>
<evidence type="ECO:0000313" key="9">
    <source>
        <dbReference type="Ensembl" id="ENSCINP00000003797.3"/>
    </source>
</evidence>
<feature type="domain" description="Histone-binding protein RBBP4-like N-terminal" evidence="8">
    <location>
        <begin position="34"/>
        <end position="101"/>
    </location>
</feature>
<dbReference type="PANTHER" id="PTHR45903">
    <property type="entry name" value="GLUTAMATE-RICH WD REPEAT-CONTAINING PROTEIN 1"/>
    <property type="match status" value="1"/>
</dbReference>
<dbReference type="Proteomes" id="UP000008144">
    <property type="component" value="Chromosome 1"/>
</dbReference>
<organism evidence="9 10">
    <name type="scientific">Ciona intestinalis</name>
    <name type="common">Transparent sea squirt</name>
    <name type="synonym">Ascidia intestinalis</name>
    <dbReference type="NCBI Taxonomy" id="7719"/>
    <lineage>
        <taxon>Eukaryota</taxon>
        <taxon>Metazoa</taxon>
        <taxon>Chordata</taxon>
        <taxon>Tunicata</taxon>
        <taxon>Ascidiacea</taxon>
        <taxon>Phlebobranchia</taxon>
        <taxon>Cionidae</taxon>
        <taxon>Ciona</taxon>
    </lineage>
</organism>
<dbReference type="GeneTree" id="ENSGT00550000075124"/>
<dbReference type="PROSITE" id="PS00678">
    <property type="entry name" value="WD_REPEATS_1"/>
    <property type="match status" value="1"/>
</dbReference>
<dbReference type="OMA" id="RHWKPNA"/>
<evidence type="ECO:0000256" key="4">
    <source>
        <dbReference type="ARBA" id="ARBA00023242"/>
    </source>
</evidence>
<dbReference type="InterPro" id="IPR001680">
    <property type="entry name" value="WD40_rpt"/>
</dbReference>
<dbReference type="InterPro" id="IPR051972">
    <property type="entry name" value="Glutamate-rich_WD_repeat"/>
</dbReference>
<dbReference type="InterPro" id="IPR020472">
    <property type="entry name" value="WD40_PAC1"/>
</dbReference>
<evidence type="ECO:0000313" key="10">
    <source>
        <dbReference type="Proteomes" id="UP000008144"/>
    </source>
</evidence>
<dbReference type="PRINTS" id="PR00320">
    <property type="entry name" value="GPROTEINBRPT"/>
</dbReference>
<dbReference type="PROSITE" id="PS50294">
    <property type="entry name" value="WD_REPEATS_REGION"/>
    <property type="match status" value="2"/>
</dbReference>
<dbReference type="FunCoup" id="F6SIX8">
    <property type="interactions" value="326"/>
</dbReference>
<keyword evidence="2 6" id="KW-0853">WD repeat</keyword>
<feature type="repeat" description="WD" evidence="6">
    <location>
        <begin position="243"/>
        <end position="278"/>
    </location>
</feature>
<comment type="subcellular location">
    <subcellularLocation>
        <location evidence="1">Nucleus</location>
    </subcellularLocation>
</comment>
<dbReference type="InterPro" id="IPR019775">
    <property type="entry name" value="WD40_repeat_CS"/>
</dbReference>
<feature type="region of interest" description="Disordered" evidence="7">
    <location>
        <begin position="99"/>
        <end position="120"/>
    </location>
</feature>
<dbReference type="SUPFAM" id="SSF50978">
    <property type="entry name" value="WD40 repeat-like"/>
    <property type="match status" value="1"/>
</dbReference>
<dbReference type="InterPro" id="IPR036322">
    <property type="entry name" value="WD40_repeat_dom_sf"/>
</dbReference>
<evidence type="ECO:0000259" key="8">
    <source>
        <dbReference type="Pfam" id="PF12265"/>
    </source>
</evidence>
<evidence type="ECO:0000256" key="3">
    <source>
        <dbReference type="ARBA" id="ARBA00022737"/>
    </source>
</evidence>
<dbReference type="PANTHER" id="PTHR45903:SF1">
    <property type="entry name" value="GLUTAMATE-RICH WD REPEAT-CONTAINING PROTEIN 1"/>
    <property type="match status" value="1"/>
</dbReference>
<dbReference type="SMART" id="SM00320">
    <property type="entry name" value="WD40"/>
    <property type="match status" value="6"/>
</dbReference>
<reference evidence="10" key="1">
    <citation type="journal article" date="2002" name="Science">
        <title>The draft genome of Ciona intestinalis: insights into chordate and vertebrate origins.</title>
        <authorList>
            <person name="Dehal P."/>
            <person name="Satou Y."/>
            <person name="Campbell R.K."/>
            <person name="Chapman J."/>
            <person name="Degnan B."/>
            <person name="De Tomaso A."/>
            <person name="Davidson B."/>
            <person name="Di Gregorio A."/>
            <person name="Gelpke M."/>
            <person name="Goodstein D.M."/>
            <person name="Harafuji N."/>
            <person name="Hastings K.E."/>
            <person name="Ho I."/>
            <person name="Hotta K."/>
            <person name="Huang W."/>
            <person name="Kawashima T."/>
            <person name="Lemaire P."/>
            <person name="Martinez D."/>
            <person name="Meinertzhagen I.A."/>
            <person name="Necula S."/>
            <person name="Nonaka M."/>
            <person name="Putnam N."/>
            <person name="Rash S."/>
            <person name="Saiga H."/>
            <person name="Satake M."/>
            <person name="Terry A."/>
            <person name="Yamada L."/>
            <person name="Wang H.G."/>
            <person name="Awazu S."/>
            <person name="Azumi K."/>
            <person name="Boore J."/>
            <person name="Branno M."/>
            <person name="Chin-Bow S."/>
            <person name="DeSantis R."/>
            <person name="Doyle S."/>
            <person name="Francino P."/>
            <person name="Keys D.N."/>
            <person name="Haga S."/>
            <person name="Hayashi H."/>
            <person name="Hino K."/>
            <person name="Imai K.S."/>
            <person name="Inaba K."/>
            <person name="Kano S."/>
            <person name="Kobayashi K."/>
            <person name="Kobayashi M."/>
            <person name="Lee B.I."/>
            <person name="Makabe K.W."/>
            <person name="Manohar C."/>
            <person name="Matassi G."/>
            <person name="Medina M."/>
            <person name="Mochizuki Y."/>
            <person name="Mount S."/>
            <person name="Morishita T."/>
            <person name="Miura S."/>
            <person name="Nakayama A."/>
            <person name="Nishizaka S."/>
            <person name="Nomoto H."/>
            <person name="Ohta F."/>
            <person name="Oishi K."/>
            <person name="Rigoutsos I."/>
            <person name="Sano M."/>
            <person name="Sasaki A."/>
            <person name="Sasakura Y."/>
            <person name="Shoguchi E."/>
            <person name="Shin-i T."/>
            <person name="Spagnuolo A."/>
            <person name="Stainier D."/>
            <person name="Suzuki M.M."/>
            <person name="Tassy O."/>
            <person name="Takatori N."/>
            <person name="Tokuoka M."/>
            <person name="Yagi K."/>
            <person name="Yoshizaki F."/>
            <person name="Wada S."/>
            <person name="Zhang C."/>
            <person name="Hyatt P.D."/>
            <person name="Larimer F."/>
            <person name="Detter C."/>
            <person name="Doggett N."/>
            <person name="Glavina T."/>
            <person name="Hawkins T."/>
            <person name="Richardson P."/>
            <person name="Lucas S."/>
            <person name="Kohara Y."/>
            <person name="Levine M."/>
            <person name="Satoh N."/>
            <person name="Rokhsar D.S."/>
        </authorList>
    </citation>
    <scope>NUCLEOTIDE SEQUENCE [LARGE SCALE GENOMIC DNA]</scope>
</reference>
<dbReference type="InterPro" id="IPR022052">
    <property type="entry name" value="Histone-bd_RBBP4-like_N"/>
</dbReference>
<feature type="repeat" description="WD" evidence="6">
    <location>
        <begin position="289"/>
        <end position="323"/>
    </location>
</feature>
<keyword evidence="10" id="KW-1185">Reference proteome</keyword>
<dbReference type="Pfam" id="PF12265">
    <property type="entry name" value="CAF1C_H4-bd"/>
    <property type="match status" value="1"/>
</dbReference>
<evidence type="ECO:0000256" key="2">
    <source>
        <dbReference type="ARBA" id="ARBA00022574"/>
    </source>
</evidence>
<proteinExistence type="predicted"/>
<evidence type="ECO:0000256" key="7">
    <source>
        <dbReference type="SAM" id="MobiDB-lite"/>
    </source>
</evidence>
<feature type="repeat" description="WD" evidence="6">
    <location>
        <begin position="334"/>
        <end position="368"/>
    </location>
</feature>
<dbReference type="STRING" id="7719.ENSCINP00000003797"/>
<feature type="compositionally biased region" description="Acidic residues" evidence="7">
    <location>
        <begin position="1"/>
        <end position="16"/>
    </location>
</feature>
<feature type="region of interest" description="Disordered" evidence="7">
    <location>
        <begin position="1"/>
        <end position="23"/>
    </location>
</feature>
<evidence type="ECO:0000256" key="6">
    <source>
        <dbReference type="PROSITE-ProRule" id="PRU00221"/>
    </source>
</evidence>